<feature type="compositionally biased region" description="Pro residues" evidence="18">
    <location>
        <begin position="1"/>
        <end position="12"/>
    </location>
</feature>
<comment type="similarity">
    <text evidence="4">Belongs to the PPP phosphatase family. PP-5 (PP-T) subfamily.</text>
</comment>
<comment type="cofactor">
    <cofactor evidence="1">
        <name>Mn(2+)</name>
        <dbReference type="ChEBI" id="CHEBI:29035"/>
    </cofactor>
</comment>
<evidence type="ECO:0000313" key="20">
    <source>
        <dbReference type="EMBL" id="KOO33496.1"/>
    </source>
</evidence>
<dbReference type="PIRSF" id="PIRSF033096">
    <property type="entry name" value="PPPtase_5"/>
    <property type="match status" value="1"/>
</dbReference>
<gene>
    <name evidence="20" type="ORF">Ctob_011161</name>
</gene>
<evidence type="ECO:0000256" key="14">
    <source>
        <dbReference type="ARBA" id="ARBA00048832"/>
    </source>
</evidence>
<dbReference type="PROSITE" id="PS50005">
    <property type="entry name" value="TPR"/>
    <property type="match status" value="2"/>
</dbReference>
<evidence type="ECO:0000256" key="3">
    <source>
        <dbReference type="ARBA" id="ARBA00004123"/>
    </source>
</evidence>
<keyword evidence="11" id="KW-0464">Manganese</keyword>
<feature type="active site" description="Proton donor/acceptor" evidence="16">
    <location>
        <position position="298"/>
    </location>
</feature>
<evidence type="ECO:0000256" key="15">
    <source>
        <dbReference type="ARBA" id="ARBA00073946"/>
    </source>
</evidence>
<evidence type="ECO:0000256" key="7">
    <source>
        <dbReference type="ARBA" id="ARBA00022737"/>
    </source>
</evidence>
<dbReference type="SMART" id="SM00156">
    <property type="entry name" value="PP2Ac"/>
    <property type="match status" value="1"/>
</dbReference>
<evidence type="ECO:0000313" key="21">
    <source>
        <dbReference type="Proteomes" id="UP000037460"/>
    </source>
</evidence>
<dbReference type="GO" id="GO:0005737">
    <property type="term" value="C:cytoplasm"/>
    <property type="evidence" value="ECO:0007669"/>
    <property type="project" value="UniProtKB-ARBA"/>
</dbReference>
<dbReference type="Pfam" id="PF08321">
    <property type="entry name" value="PPP5"/>
    <property type="match status" value="1"/>
</dbReference>
<dbReference type="PANTHER" id="PTHR45668:SF5">
    <property type="entry name" value="SERINE_THREONINE-PROTEIN PHOSPHATASE 5"/>
    <property type="match status" value="1"/>
</dbReference>
<comment type="catalytic activity">
    <reaction evidence="14">
        <text>O-phospho-L-threonyl-[protein] + H2O = L-threonyl-[protein] + phosphate</text>
        <dbReference type="Rhea" id="RHEA:47004"/>
        <dbReference type="Rhea" id="RHEA-COMP:11060"/>
        <dbReference type="Rhea" id="RHEA-COMP:11605"/>
        <dbReference type="ChEBI" id="CHEBI:15377"/>
        <dbReference type="ChEBI" id="CHEBI:30013"/>
        <dbReference type="ChEBI" id="CHEBI:43474"/>
        <dbReference type="ChEBI" id="CHEBI:61977"/>
        <dbReference type="EC" id="3.1.3.16"/>
    </reaction>
    <physiologicalReaction direction="left-to-right" evidence="14">
        <dbReference type="Rhea" id="RHEA:47005"/>
    </physiologicalReaction>
</comment>
<evidence type="ECO:0000256" key="17">
    <source>
        <dbReference type="PROSITE-ProRule" id="PRU00339"/>
    </source>
</evidence>
<comment type="subcellular location">
    <subcellularLocation>
        <location evidence="3">Nucleus</location>
    </subcellularLocation>
</comment>
<keyword evidence="6" id="KW-0479">Metal-binding</keyword>
<evidence type="ECO:0000256" key="11">
    <source>
        <dbReference type="ARBA" id="ARBA00023211"/>
    </source>
</evidence>
<dbReference type="Pfam" id="PF00515">
    <property type="entry name" value="TPR_1"/>
    <property type="match status" value="1"/>
</dbReference>
<dbReference type="Gene3D" id="1.25.40.10">
    <property type="entry name" value="Tetratricopeptide repeat domain"/>
    <property type="match status" value="1"/>
</dbReference>
<evidence type="ECO:0000256" key="6">
    <source>
        <dbReference type="ARBA" id="ARBA00022723"/>
    </source>
</evidence>
<dbReference type="InterPro" id="IPR013235">
    <property type="entry name" value="PPP_dom"/>
</dbReference>
<feature type="domain" description="Serine/threonine specific protein phosphatases" evidence="19">
    <location>
        <begin position="198"/>
        <end position="473"/>
    </location>
</feature>
<evidence type="ECO:0000256" key="1">
    <source>
        <dbReference type="ARBA" id="ARBA00001936"/>
    </source>
</evidence>
<dbReference type="EMBL" id="JWZX01001505">
    <property type="protein sequence ID" value="KOO33496.1"/>
    <property type="molecule type" value="Genomic_DNA"/>
</dbReference>
<dbReference type="SUPFAM" id="SSF48452">
    <property type="entry name" value="TPR-like"/>
    <property type="match status" value="1"/>
</dbReference>
<dbReference type="SMART" id="SM00028">
    <property type="entry name" value="TPR"/>
    <property type="match status" value="3"/>
</dbReference>
<evidence type="ECO:0000256" key="2">
    <source>
        <dbReference type="ARBA" id="ARBA00001946"/>
    </source>
</evidence>
<dbReference type="Pfam" id="PF00149">
    <property type="entry name" value="Metallophos"/>
    <property type="match status" value="1"/>
</dbReference>
<dbReference type="Pfam" id="PF13414">
    <property type="entry name" value="TPR_11"/>
    <property type="match status" value="1"/>
</dbReference>
<evidence type="ECO:0000259" key="19">
    <source>
        <dbReference type="SMART" id="SM00156"/>
    </source>
</evidence>
<name>A0A0M0K3Q9_9EUKA</name>
<evidence type="ECO:0000256" key="13">
    <source>
        <dbReference type="ARBA" id="ARBA00047986"/>
    </source>
</evidence>
<dbReference type="PRINTS" id="PR00114">
    <property type="entry name" value="STPHPHTASE"/>
</dbReference>
<evidence type="ECO:0000256" key="8">
    <source>
        <dbReference type="ARBA" id="ARBA00022801"/>
    </source>
</evidence>
<keyword evidence="7" id="KW-0677">Repeat</keyword>
<evidence type="ECO:0000256" key="18">
    <source>
        <dbReference type="SAM" id="MobiDB-lite"/>
    </source>
</evidence>
<dbReference type="InterPro" id="IPR006186">
    <property type="entry name" value="Ser/Thr-sp_prot-phosphatase"/>
</dbReference>
<dbReference type="InterPro" id="IPR029052">
    <property type="entry name" value="Metallo-depent_PP-like"/>
</dbReference>
<dbReference type="InterPro" id="IPR019734">
    <property type="entry name" value="TPR_rpt"/>
</dbReference>
<dbReference type="EC" id="3.1.3.16" evidence="5"/>
<dbReference type="Gene3D" id="3.60.21.10">
    <property type="match status" value="1"/>
</dbReference>
<dbReference type="InterPro" id="IPR041753">
    <property type="entry name" value="PP5_C"/>
</dbReference>
<dbReference type="CDD" id="cd07417">
    <property type="entry name" value="MPP_PP5_C"/>
    <property type="match status" value="1"/>
</dbReference>
<dbReference type="FunFam" id="3.60.21.10:FF:000036">
    <property type="entry name" value="Serine/threonine protein phosphatase 5"/>
    <property type="match status" value="1"/>
</dbReference>
<dbReference type="GO" id="GO:0046872">
    <property type="term" value="F:metal ion binding"/>
    <property type="evidence" value="ECO:0007669"/>
    <property type="project" value="UniProtKB-KW"/>
</dbReference>
<evidence type="ECO:0000256" key="5">
    <source>
        <dbReference type="ARBA" id="ARBA00013081"/>
    </source>
</evidence>
<keyword evidence="10" id="KW-0904">Protein phosphatase</keyword>
<accession>A0A0M0K3Q9</accession>
<keyword evidence="9 17" id="KW-0802">TPR repeat</keyword>
<dbReference type="InterPro" id="IPR011990">
    <property type="entry name" value="TPR-like_helical_dom_sf"/>
</dbReference>
<organism evidence="20 21">
    <name type="scientific">Chrysochromulina tobinii</name>
    <dbReference type="NCBI Taxonomy" id="1460289"/>
    <lineage>
        <taxon>Eukaryota</taxon>
        <taxon>Haptista</taxon>
        <taxon>Haptophyta</taxon>
        <taxon>Prymnesiophyceae</taxon>
        <taxon>Prymnesiales</taxon>
        <taxon>Chrysochromulinaceae</taxon>
        <taxon>Chrysochromulina</taxon>
    </lineage>
</organism>
<keyword evidence="12" id="KW-0539">Nucleus</keyword>
<dbReference type="Proteomes" id="UP000037460">
    <property type="component" value="Unassembled WGS sequence"/>
</dbReference>
<sequence>MSDSSPTPPPASPDAASTNSEAELKKDQGNEHFKVERWADAVVCYNAAIELDPEKPAYYTNRAACHIKMENHGLAIADGTVALELEKTFAKAYYRRGSAYMALGKYKDALKDFKSLRQLKPTDRDALEKFKAAEREVKREAFEKAIRSDDANEVPITERLDPAQMAVESSYTGPQPSFPLTHSAVLAIAAHLKDQKTLHQKYAMQILIELHKQLKTLPSLVDVPIPQGTHINVCGDTHGQFYDLLNIFELFGYPSETNPYLFNGDFVDRGSFSLEVVLLLFTFKVLYPNHVHLTRGNHETLNMNRIYGFEGEVKAKYNTTMFELFTACFHCLPLAYCLGKMIYITHGGLFSRDDVMLDDIRKVDRFREPPDEGIMSEALWSDPQPMPGRAPSKRGVGLSFGPDVTANFLNRNGLKMVVRSHEVKDEGYEVEAGGKLCTIFSAPNYCDQMGNKGALLRFDHNGEYEVKQFTAVPHPNVRPMAYAGGMQSMFGF</sequence>
<dbReference type="GO" id="GO:0005634">
    <property type="term" value="C:nucleus"/>
    <property type="evidence" value="ECO:0007669"/>
    <property type="project" value="UniProtKB-SubCell"/>
</dbReference>
<dbReference type="OrthoDB" id="445564at2759"/>
<dbReference type="AlphaFoldDB" id="A0A0M0K3Q9"/>
<dbReference type="PROSITE" id="PS50293">
    <property type="entry name" value="TPR_REGION"/>
    <property type="match status" value="1"/>
</dbReference>
<dbReference type="PANTHER" id="PTHR45668">
    <property type="entry name" value="SERINE/THREONINE-PROTEIN PHOSPHATASE 5-RELATED"/>
    <property type="match status" value="1"/>
</dbReference>
<dbReference type="InterPro" id="IPR004843">
    <property type="entry name" value="Calcineurin-like_PHP"/>
</dbReference>
<comment type="cofactor">
    <cofactor evidence="2">
        <name>Mg(2+)</name>
        <dbReference type="ChEBI" id="CHEBI:18420"/>
    </cofactor>
</comment>
<keyword evidence="21" id="KW-1185">Reference proteome</keyword>
<dbReference type="GO" id="GO:0004722">
    <property type="term" value="F:protein serine/threonine phosphatase activity"/>
    <property type="evidence" value="ECO:0007669"/>
    <property type="project" value="UniProtKB-EC"/>
</dbReference>
<feature type="region of interest" description="Disordered" evidence="18">
    <location>
        <begin position="1"/>
        <end position="29"/>
    </location>
</feature>
<comment type="catalytic activity">
    <reaction evidence="13">
        <text>O-phospho-L-seryl-[protein] + H2O = L-seryl-[protein] + phosphate</text>
        <dbReference type="Rhea" id="RHEA:20629"/>
        <dbReference type="Rhea" id="RHEA-COMP:9863"/>
        <dbReference type="Rhea" id="RHEA-COMP:11604"/>
        <dbReference type="ChEBI" id="CHEBI:15377"/>
        <dbReference type="ChEBI" id="CHEBI:29999"/>
        <dbReference type="ChEBI" id="CHEBI:43474"/>
        <dbReference type="ChEBI" id="CHEBI:83421"/>
        <dbReference type="EC" id="3.1.3.16"/>
    </reaction>
    <physiologicalReaction direction="left-to-right" evidence="13">
        <dbReference type="Rhea" id="RHEA:20630"/>
    </physiologicalReaction>
</comment>
<feature type="repeat" description="TPR" evidence="17">
    <location>
        <begin position="22"/>
        <end position="55"/>
    </location>
</feature>
<evidence type="ECO:0000256" key="12">
    <source>
        <dbReference type="ARBA" id="ARBA00023242"/>
    </source>
</evidence>
<comment type="caution">
    <text evidence="20">The sequence shown here is derived from an EMBL/GenBank/DDBJ whole genome shotgun (WGS) entry which is preliminary data.</text>
</comment>
<evidence type="ECO:0000256" key="9">
    <source>
        <dbReference type="ARBA" id="ARBA00022803"/>
    </source>
</evidence>
<dbReference type="SUPFAM" id="SSF56300">
    <property type="entry name" value="Metallo-dependent phosphatases"/>
    <property type="match status" value="1"/>
</dbReference>
<keyword evidence="8" id="KW-0378">Hydrolase</keyword>
<feature type="repeat" description="TPR" evidence="17">
    <location>
        <begin position="90"/>
        <end position="123"/>
    </location>
</feature>
<evidence type="ECO:0000256" key="4">
    <source>
        <dbReference type="ARBA" id="ARBA00008786"/>
    </source>
</evidence>
<evidence type="ECO:0000256" key="10">
    <source>
        <dbReference type="ARBA" id="ARBA00022912"/>
    </source>
</evidence>
<protein>
    <recommendedName>
        <fullName evidence="15">Serine/threonine-protein phosphatase T</fullName>
        <ecNumber evidence="5">3.1.3.16</ecNumber>
    </recommendedName>
</protein>
<dbReference type="InterPro" id="IPR051134">
    <property type="entry name" value="PPP_phosphatase"/>
</dbReference>
<reference evidence="21" key="1">
    <citation type="journal article" date="2015" name="PLoS Genet.">
        <title>Genome Sequence and Transcriptome Analyses of Chrysochromulina tobin: Metabolic Tools for Enhanced Algal Fitness in the Prominent Order Prymnesiales (Haptophyceae).</title>
        <authorList>
            <person name="Hovde B.T."/>
            <person name="Deodato C.R."/>
            <person name="Hunsperger H.M."/>
            <person name="Ryken S.A."/>
            <person name="Yost W."/>
            <person name="Jha R.K."/>
            <person name="Patterson J."/>
            <person name="Monnat R.J. Jr."/>
            <person name="Barlow S.B."/>
            <person name="Starkenburg S.R."/>
            <person name="Cattolico R.A."/>
        </authorList>
    </citation>
    <scope>NUCLEOTIDE SEQUENCE</scope>
    <source>
        <strain evidence="21">CCMP291</strain>
    </source>
</reference>
<proteinExistence type="inferred from homology"/>
<evidence type="ECO:0000256" key="16">
    <source>
        <dbReference type="PIRSR" id="PIRSR033096-1"/>
    </source>
</evidence>